<organism evidence="7 8">
    <name type="scientific">Paenibacillus solanacearum</name>
    <dbReference type="NCBI Taxonomy" id="2048548"/>
    <lineage>
        <taxon>Bacteria</taxon>
        <taxon>Bacillati</taxon>
        <taxon>Bacillota</taxon>
        <taxon>Bacilli</taxon>
        <taxon>Bacillales</taxon>
        <taxon>Paenibacillaceae</taxon>
        <taxon>Paenibacillus</taxon>
    </lineage>
</organism>
<dbReference type="GO" id="GO:0005886">
    <property type="term" value="C:plasma membrane"/>
    <property type="evidence" value="ECO:0007669"/>
    <property type="project" value="UniProtKB-SubCell"/>
</dbReference>
<keyword evidence="8" id="KW-1185">Reference proteome</keyword>
<evidence type="ECO:0000313" key="8">
    <source>
        <dbReference type="Proteomes" id="UP000693672"/>
    </source>
</evidence>
<feature type="transmembrane region" description="Helical" evidence="6">
    <location>
        <begin position="15"/>
        <end position="32"/>
    </location>
</feature>
<accession>A0A916K5L6</accession>
<evidence type="ECO:0000256" key="6">
    <source>
        <dbReference type="SAM" id="Phobius"/>
    </source>
</evidence>
<feature type="transmembrane region" description="Helical" evidence="6">
    <location>
        <begin position="109"/>
        <end position="136"/>
    </location>
</feature>
<evidence type="ECO:0000256" key="3">
    <source>
        <dbReference type="ARBA" id="ARBA00022692"/>
    </source>
</evidence>
<dbReference type="Pfam" id="PF09678">
    <property type="entry name" value="Caa3_CtaG"/>
    <property type="match status" value="1"/>
</dbReference>
<comment type="caution">
    <text evidence="7">The sequence shown here is derived from an EMBL/GenBank/DDBJ whole genome shotgun (WGS) entry which is preliminary data.</text>
</comment>
<dbReference type="InterPro" id="IPR019108">
    <property type="entry name" value="Caa3_assmbl_CtaG-rel"/>
</dbReference>
<keyword evidence="3 6" id="KW-0812">Transmembrane</keyword>
<proteinExistence type="predicted"/>
<protein>
    <recommendedName>
        <fullName evidence="9">Cytochrome c oxidase assembly factor CtaG</fullName>
    </recommendedName>
</protein>
<evidence type="ECO:0000256" key="5">
    <source>
        <dbReference type="ARBA" id="ARBA00023136"/>
    </source>
</evidence>
<keyword evidence="5 6" id="KW-0472">Membrane</keyword>
<dbReference type="EMBL" id="CAJVAS010000012">
    <property type="protein sequence ID" value="CAG7629580.1"/>
    <property type="molecule type" value="Genomic_DNA"/>
</dbReference>
<evidence type="ECO:0000256" key="1">
    <source>
        <dbReference type="ARBA" id="ARBA00004651"/>
    </source>
</evidence>
<keyword evidence="2" id="KW-1003">Cell membrane</keyword>
<gene>
    <name evidence="7" type="ORF">PAESOLCIP111_03117</name>
</gene>
<evidence type="ECO:0000256" key="4">
    <source>
        <dbReference type="ARBA" id="ARBA00022989"/>
    </source>
</evidence>
<feature type="transmembrane region" description="Helical" evidence="6">
    <location>
        <begin position="78"/>
        <end position="97"/>
    </location>
</feature>
<evidence type="ECO:0008006" key="9">
    <source>
        <dbReference type="Google" id="ProtNLM"/>
    </source>
</evidence>
<evidence type="ECO:0000313" key="7">
    <source>
        <dbReference type="EMBL" id="CAG7629580.1"/>
    </source>
</evidence>
<feature type="transmembrane region" description="Helical" evidence="6">
    <location>
        <begin position="180"/>
        <end position="199"/>
    </location>
</feature>
<feature type="transmembrane region" description="Helical" evidence="6">
    <location>
        <begin position="44"/>
        <end position="66"/>
    </location>
</feature>
<reference evidence="7" key="1">
    <citation type="submission" date="2021-06" db="EMBL/GenBank/DDBJ databases">
        <authorList>
            <person name="Criscuolo A."/>
        </authorList>
    </citation>
    <scope>NUCLEOTIDE SEQUENCE</scope>
    <source>
        <strain evidence="7">CIP111600</strain>
    </source>
</reference>
<feature type="transmembrane region" description="Helical" evidence="6">
    <location>
        <begin position="148"/>
        <end position="168"/>
    </location>
</feature>
<dbReference type="AlphaFoldDB" id="A0A916K5L6"/>
<dbReference type="RefSeq" id="WP_246627469.1">
    <property type="nucleotide sequence ID" value="NZ_CAJVAS010000012.1"/>
</dbReference>
<comment type="subcellular location">
    <subcellularLocation>
        <location evidence="1">Cell membrane</location>
        <topology evidence="1">Multi-pass membrane protein</topology>
    </subcellularLocation>
</comment>
<dbReference type="Proteomes" id="UP000693672">
    <property type="component" value="Unassembled WGS sequence"/>
</dbReference>
<sequence length="288" mass="32413">MSISVLVDMYGFRTVFNPELGLIVLIAALVYWKYKGEEVSRRGIVCFMSGLLVLYFALGGPLNLLGHFWFSLHMLQQSFLYLVVPPLLFAGLPGRFYDAVQRYSVSRAIMGFIGHPIIALFLFNGAFSFYHIPFLFEAAKSDYTFHTVLHALLFAAAFGLWWPVFSPVGKKPLSSIQKIGYIFLNGLMLTPACALIIFAREPLYGIYTGDVRLLCLPFYSVTASKPAFDIGWLTQLADQQLGGVVMKIMQEIAYGTVLGHVFFRWYRKERADEPEDELAPGALPYSRG</sequence>
<keyword evidence="4 6" id="KW-1133">Transmembrane helix</keyword>
<name>A0A916K5L6_9BACL</name>
<evidence type="ECO:0000256" key="2">
    <source>
        <dbReference type="ARBA" id="ARBA00022475"/>
    </source>
</evidence>